<reference evidence="2" key="1">
    <citation type="journal article" date="2021" name="PeerJ">
        <title>Extensive microbial diversity within the chicken gut microbiome revealed by metagenomics and culture.</title>
        <authorList>
            <person name="Gilroy R."/>
            <person name="Ravi A."/>
            <person name="Getino M."/>
            <person name="Pursley I."/>
            <person name="Horton D.L."/>
            <person name="Alikhan N.F."/>
            <person name="Baker D."/>
            <person name="Gharbi K."/>
            <person name="Hall N."/>
            <person name="Watson M."/>
            <person name="Adriaenssens E.M."/>
            <person name="Foster-Nyarko E."/>
            <person name="Jarju S."/>
            <person name="Secka A."/>
            <person name="Antonio M."/>
            <person name="Oren A."/>
            <person name="Chaudhuri R.R."/>
            <person name="La Ragione R."/>
            <person name="Hildebrand F."/>
            <person name="Pallen M.J."/>
        </authorList>
    </citation>
    <scope>NUCLEOTIDE SEQUENCE</scope>
    <source>
        <strain evidence="2">4100</strain>
    </source>
</reference>
<comment type="caution">
    <text evidence="2">The sequence shown here is derived from an EMBL/GenBank/DDBJ whole genome shotgun (WGS) entry which is preliminary data.</text>
</comment>
<keyword evidence="1" id="KW-0732">Signal</keyword>
<dbReference type="AlphaFoldDB" id="A0A921E918"/>
<reference evidence="2" key="2">
    <citation type="submission" date="2021-09" db="EMBL/GenBank/DDBJ databases">
        <authorList>
            <person name="Gilroy R."/>
        </authorList>
    </citation>
    <scope>NUCLEOTIDE SEQUENCE</scope>
    <source>
        <strain evidence="2">4100</strain>
    </source>
</reference>
<sequence>MRIRHSLAIAAAVSVSAIALAFTTDGKNHDSIPADIQNHTAEYASAIHQSCSVCNEVETYAAASDSMAAIHQPCPICGGSGEITATKLL</sequence>
<dbReference type="EMBL" id="DYXT01000033">
    <property type="protein sequence ID" value="HJE39380.1"/>
    <property type="molecule type" value="Genomic_DNA"/>
</dbReference>
<evidence type="ECO:0008006" key="4">
    <source>
        <dbReference type="Google" id="ProtNLM"/>
    </source>
</evidence>
<evidence type="ECO:0000313" key="3">
    <source>
        <dbReference type="Proteomes" id="UP000711407"/>
    </source>
</evidence>
<proteinExistence type="predicted"/>
<evidence type="ECO:0000313" key="2">
    <source>
        <dbReference type="EMBL" id="HJE39380.1"/>
    </source>
</evidence>
<dbReference type="Proteomes" id="UP000711407">
    <property type="component" value="Unassembled WGS sequence"/>
</dbReference>
<accession>A0A921E918</accession>
<feature type="signal peptide" evidence="1">
    <location>
        <begin position="1"/>
        <end position="21"/>
    </location>
</feature>
<evidence type="ECO:0000256" key="1">
    <source>
        <dbReference type="SAM" id="SignalP"/>
    </source>
</evidence>
<name>A0A921E918_9BACT</name>
<organism evidence="2 3">
    <name type="scientific">Candidatus Amulumruptor caecigallinarius</name>
    <dbReference type="NCBI Taxonomy" id="2109911"/>
    <lineage>
        <taxon>Bacteria</taxon>
        <taxon>Pseudomonadati</taxon>
        <taxon>Bacteroidota</taxon>
        <taxon>Bacteroidia</taxon>
        <taxon>Bacteroidales</taxon>
        <taxon>Muribaculaceae</taxon>
        <taxon>Candidatus Amulumruptor</taxon>
    </lineage>
</organism>
<protein>
    <recommendedName>
        <fullName evidence="4">Molecular chaperone DnaJ</fullName>
    </recommendedName>
</protein>
<feature type="chain" id="PRO_5036956324" description="Molecular chaperone DnaJ" evidence="1">
    <location>
        <begin position="22"/>
        <end position="89"/>
    </location>
</feature>
<gene>
    <name evidence="2" type="ORF">K8V47_06455</name>
</gene>